<name>A0A2P4XYM1_9STRA</name>
<organism evidence="2 3">
    <name type="scientific">Phytophthora palmivora</name>
    <dbReference type="NCBI Taxonomy" id="4796"/>
    <lineage>
        <taxon>Eukaryota</taxon>
        <taxon>Sar</taxon>
        <taxon>Stramenopiles</taxon>
        <taxon>Oomycota</taxon>
        <taxon>Peronosporomycetes</taxon>
        <taxon>Peronosporales</taxon>
        <taxon>Peronosporaceae</taxon>
        <taxon>Phytophthora</taxon>
    </lineage>
</organism>
<feature type="domain" description="Phosphoribosyltransferase" evidence="1">
    <location>
        <begin position="6"/>
        <end position="146"/>
    </location>
</feature>
<dbReference type="AlphaFoldDB" id="A0A2P4XYM1"/>
<dbReference type="Gene3D" id="3.40.50.2020">
    <property type="match status" value="1"/>
</dbReference>
<evidence type="ECO:0000259" key="1">
    <source>
        <dbReference type="Pfam" id="PF14681"/>
    </source>
</evidence>
<evidence type="ECO:0000313" key="3">
    <source>
        <dbReference type="Proteomes" id="UP000237271"/>
    </source>
</evidence>
<dbReference type="InterPro" id="IPR029057">
    <property type="entry name" value="PRTase-like"/>
</dbReference>
<dbReference type="EMBL" id="NCKW01006873">
    <property type="protein sequence ID" value="POM70641.1"/>
    <property type="molecule type" value="Genomic_DNA"/>
</dbReference>
<accession>A0A2P4XYM1</accession>
<dbReference type="InterPro" id="IPR000836">
    <property type="entry name" value="PRTase_dom"/>
</dbReference>
<keyword evidence="3" id="KW-1185">Reference proteome</keyword>
<evidence type="ECO:0000313" key="2">
    <source>
        <dbReference type="EMBL" id="POM70641.1"/>
    </source>
</evidence>
<comment type="caution">
    <text evidence="2">The sequence shown here is derived from an EMBL/GenBank/DDBJ whole genome shotgun (WGS) entry which is preliminary data.</text>
</comment>
<proteinExistence type="predicted"/>
<dbReference type="SUPFAM" id="SSF53271">
    <property type="entry name" value="PRTase-like"/>
    <property type="match status" value="1"/>
</dbReference>
<gene>
    <name evidence="2" type="ORF">PHPALM_12888</name>
</gene>
<protein>
    <recommendedName>
        <fullName evidence="1">Phosphoribosyltransferase domain-containing protein</fullName>
    </recommendedName>
</protein>
<dbReference type="OrthoDB" id="10257085at2759"/>
<dbReference type="Pfam" id="PF14681">
    <property type="entry name" value="UPRTase"/>
    <property type="match status" value="1"/>
</dbReference>
<sequence length="197" mass="21958">MINANAIEMTTATGYLTYGLERTDKFCGVAIGAEGFPFLVLFHQMEPDAPQGSIQIEQETDEQGHSTWTIDHMDLPSDITKFRVLLFSSTVNTGRSECKAIEALRNLGVQEDRITLLFILCSTDSLETICDQFPEVRIITSAIDSRKKIAMETKNCQVLLQAVAGVARTVRSLYGPSKLRKQVTGTVVYCERRLLSF</sequence>
<dbReference type="Proteomes" id="UP000237271">
    <property type="component" value="Unassembled WGS sequence"/>
</dbReference>
<reference evidence="2 3" key="1">
    <citation type="journal article" date="2017" name="Genome Biol. Evol.">
        <title>Phytophthora megakarya and P. palmivora, closely related causal agents of cacao black pod rot, underwent increases in genome sizes and gene numbers by different mechanisms.</title>
        <authorList>
            <person name="Ali S.S."/>
            <person name="Shao J."/>
            <person name="Lary D.J."/>
            <person name="Kronmiller B."/>
            <person name="Shen D."/>
            <person name="Strem M.D."/>
            <person name="Amoako-Attah I."/>
            <person name="Akrofi A.Y."/>
            <person name="Begoude B.A."/>
            <person name="Ten Hoopen G.M."/>
            <person name="Coulibaly K."/>
            <person name="Kebe B.I."/>
            <person name="Melnick R.L."/>
            <person name="Guiltinan M.J."/>
            <person name="Tyler B.M."/>
            <person name="Meinhardt L.W."/>
            <person name="Bailey B.A."/>
        </authorList>
    </citation>
    <scope>NUCLEOTIDE SEQUENCE [LARGE SCALE GENOMIC DNA]</scope>
    <source>
        <strain evidence="3">sbr112.9</strain>
    </source>
</reference>